<dbReference type="Proteomes" id="UP001652740">
    <property type="component" value="Unplaced"/>
</dbReference>
<proteinExistence type="predicted"/>
<evidence type="ECO:0000313" key="3">
    <source>
        <dbReference type="Proteomes" id="UP001652740"/>
    </source>
</evidence>
<keyword evidence="3" id="KW-1185">Reference proteome</keyword>
<dbReference type="SUPFAM" id="SSF49265">
    <property type="entry name" value="Fibronectin type III"/>
    <property type="match status" value="1"/>
</dbReference>
<organism evidence="3 4">
    <name type="scientific">Galleria mellonella</name>
    <name type="common">Greater wax moth</name>
    <dbReference type="NCBI Taxonomy" id="7137"/>
    <lineage>
        <taxon>Eukaryota</taxon>
        <taxon>Metazoa</taxon>
        <taxon>Ecdysozoa</taxon>
        <taxon>Arthropoda</taxon>
        <taxon>Hexapoda</taxon>
        <taxon>Insecta</taxon>
        <taxon>Pterygota</taxon>
        <taxon>Neoptera</taxon>
        <taxon>Endopterygota</taxon>
        <taxon>Lepidoptera</taxon>
        <taxon>Glossata</taxon>
        <taxon>Ditrysia</taxon>
        <taxon>Pyraloidea</taxon>
        <taxon>Pyralidae</taxon>
        <taxon>Galleriinae</taxon>
        <taxon>Galleria</taxon>
    </lineage>
</organism>
<reference evidence="4" key="1">
    <citation type="submission" date="2025-08" db="UniProtKB">
        <authorList>
            <consortium name="RefSeq"/>
        </authorList>
    </citation>
    <scope>IDENTIFICATION</scope>
    <source>
        <tissue evidence="4">Whole larvae</tissue>
    </source>
</reference>
<dbReference type="InterPro" id="IPR036116">
    <property type="entry name" value="FN3_sf"/>
</dbReference>
<feature type="signal peptide" evidence="1">
    <location>
        <begin position="1"/>
        <end position="18"/>
    </location>
</feature>
<sequence length="156" mass="17188">MKYFILLVAVTQALLASGQPTNTIPAPHITILTARDDSLDVSWSKVENVISNEPVLGYVVKVWEIPPVTVYKYEVKDGEKVLVQEQKEPELDTTKIPSGVPREIKVPDATITTANIDGIKFNVLYHIRVLAYTKSQQGPLSDAAGIKLIDNDTKTS</sequence>
<feature type="domain" description="Fibronectin type-III" evidence="2">
    <location>
        <begin position="23"/>
        <end position="138"/>
    </location>
</feature>
<feature type="chain" id="PRO_5046018665" evidence="1">
    <location>
        <begin position="19"/>
        <end position="156"/>
    </location>
</feature>
<dbReference type="InterPro" id="IPR013783">
    <property type="entry name" value="Ig-like_fold"/>
</dbReference>
<keyword evidence="1" id="KW-0732">Signal</keyword>
<gene>
    <name evidence="4" type="primary">LOC128201735</name>
</gene>
<dbReference type="GeneID" id="128201735"/>
<dbReference type="Pfam" id="PF00041">
    <property type="entry name" value="fn3"/>
    <property type="match status" value="1"/>
</dbReference>
<name>A0ABM3MVY1_GALME</name>
<dbReference type="RefSeq" id="XP_052755509.1">
    <property type="nucleotide sequence ID" value="XM_052899549.1"/>
</dbReference>
<protein>
    <submittedName>
        <fullName evidence="4">Uncharacterized protein LOC128201735</fullName>
    </submittedName>
</protein>
<dbReference type="InterPro" id="IPR003961">
    <property type="entry name" value="FN3_dom"/>
</dbReference>
<evidence type="ECO:0000313" key="4">
    <source>
        <dbReference type="RefSeq" id="XP_052755509.1"/>
    </source>
</evidence>
<evidence type="ECO:0000256" key="1">
    <source>
        <dbReference type="SAM" id="SignalP"/>
    </source>
</evidence>
<dbReference type="SMART" id="SM00060">
    <property type="entry name" value="FN3"/>
    <property type="match status" value="1"/>
</dbReference>
<evidence type="ECO:0000259" key="2">
    <source>
        <dbReference type="SMART" id="SM00060"/>
    </source>
</evidence>
<accession>A0ABM3MVY1</accession>
<dbReference type="CDD" id="cd00063">
    <property type="entry name" value="FN3"/>
    <property type="match status" value="1"/>
</dbReference>
<dbReference type="Gene3D" id="2.60.40.10">
    <property type="entry name" value="Immunoglobulins"/>
    <property type="match status" value="1"/>
</dbReference>